<reference evidence="3 4" key="1">
    <citation type="submission" date="2020-08" db="EMBL/GenBank/DDBJ databases">
        <title>Genomic Encyclopedia of Type Strains, Phase IV (KMG-IV): sequencing the most valuable type-strain genomes for metagenomic binning, comparative biology and taxonomic classification.</title>
        <authorList>
            <person name="Goeker M."/>
        </authorList>
    </citation>
    <scope>NUCLEOTIDE SEQUENCE [LARGE SCALE GENOMIC DNA]</scope>
    <source>
        <strain evidence="3 4">DSM 25966</strain>
    </source>
</reference>
<protein>
    <recommendedName>
        <fullName evidence="2">Phytase-like domain-containing protein</fullName>
    </recommendedName>
</protein>
<dbReference type="AlphaFoldDB" id="A0A840AQH2"/>
<evidence type="ECO:0000259" key="2">
    <source>
        <dbReference type="Pfam" id="PF13449"/>
    </source>
</evidence>
<comment type="caution">
    <text evidence="3">The sequence shown here is derived from an EMBL/GenBank/DDBJ whole genome shotgun (WGS) entry which is preliminary data.</text>
</comment>
<dbReference type="InterPro" id="IPR014567">
    <property type="entry name" value="UCP031900"/>
</dbReference>
<dbReference type="InterPro" id="IPR027372">
    <property type="entry name" value="Phytase-like_dom"/>
</dbReference>
<dbReference type="Proteomes" id="UP000553963">
    <property type="component" value="Unassembled WGS sequence"/>
</dbReference>
<proteinExistence type="predicted"/>
<name>A0A840AQH2_9HYPH</name>
<gene>
    <name evidence="3" type="ORF">GGR25_002588</name>
</gene>
<evidence type="ECO:0000313" key="4">
    <source>
        <dbReference type="Proteomes" id="UP000553963"/>
    </source>
</evidence>
<feature type="signal peptide" evidence="1">
    <location>
        <begin position="1"/>
        <end position="32"/>
    </location>
</feature>
<keyword evidence="4" id="KW-1185">Reference proteome</keyword>
<feature type="domain" description="Phytase-like" evidence="2">
    <location>
        <begin position="74"/>
        <end position="328"/>
    </location>
</feature>
<feature type="chain" id="PRO_5033034106" description="Phytase-like domain-containing protein" evidence="1">
    <location>
        <begin position="33"/>
        <end position="352"/>
    </location>
</feature>
<accession>A0A840AQH2</accession>
<dbReference type="Pfam" id="PF13449">
    <property type="entry name" value="Phytase-like"/>
    <property type="match status" value="1"/>
</dbReference>
<sequence>MTALVFAALRPLFLAAAIALHLLHPLAGSAEAAGFADIELTATPINRFGLTSDATRFGELEFRGGLVLSSPAPSFGGLSGLDFEADGKRFVAVSDLGYWFRGTVERTNGWLTGISEPQWAPILNAEGRPLGAKRNADAEGLRLGHLNGAPVAYVSFEQTNDLKAYRQEPDLALSRPQPIRLPKSAKGIRRNRGFEALALAPQDSPLQGAPILIAEETLNRAGDHRAFVVNGPLAGEFAVKRRDGFAVTDADFLPNGDLVILERRVIMPLGVQMRLRRIDAARIRPGATVDGPVMLFADMSNQIDNMEGLSVTTDPDGRTRLTLVSDDNRSFIQRTILLEFIWLGPQQAAANE</sequence>
<evidence type="ECO:0000313" key="3">
    <source>
        <dbReference type="EMBL" id="MBB3931538.1"/>
    </source>
</evidence>
<dbReference type="PIRSF" id="PIRSF031900">
    <property type="entry name" value="UCP031900"/>
    <property type="match status" value="1"/>
</dbReference>
<evidence type="ECO:0000256" key="1">
    <source>
        <dbReference type="SAM" id="SignalP"/>
    </source>
</evidence>
<dbReference type="EMBL" id="JACIDS010000003">
    <property type="protein sequence ID" value="MBB3931538.1"/>
    <property type="molecule type" value="Genomic_DNA"/>
</dbReference>
<dbReference type="RefSeq" id="WP_183399164.1">
    <property type="nucleotide sequence ID" value="NZ_JACIDS010000003.1"/>
</dbReference>
<organism evidence="3 4">
    <name type="scientific">Kaistia hirudinis</name>
    <dbReference type="NCBI Taxonomy" id="1293440"/>
    <lineage>
        <taxon>Bacteria</taxon>
        <taxon>Pseudomonadati</taxon>
        <taxon>Pseudomonadota</taxon>
        <taxon>Alphaproteobacteria</taxon>
        <taxon>Hyphomicrobiales</taxon>
        <taxon>Kaistiaceae</taxon>
        <taxon>Kaistia</taxon>
    </lineage>
</organism>
<keyword evidence="1" id="KW-0732">Signal</keyword>